<dbReference type="OrthoDB" id="5382797at2759"/>
<feature type="region of interest" description="Disordered" evidence="1">
    <location>
        <begin position="127"/>
        <end position="146"/>
    </location>
</feature>
<dbReference type="eggNOG" id="ENOG502QV77">
    <property type="taxonomic scope" value="Eukaryota"/>
</dbReference>
<dbReference type="GO" id="GO:0005385">
    <property type="term" value="F:zinc ion transmembrane transporter activity"/>
    <property type="evidence" value="ECO:0007669"/>
    <property type="project" value="EnsemblFungi"/>
</dbReference>
<feature type="region of interest" description="Disordered" evidence="1">
    <location>
        <begin position="1"/>
        <end position="44"/>
    </location>
</feature>
<dbReference type="Proteomes" id="UP000006790">
    <property type="component" value="Chromosome 2"/>
</dbReference>
<dbReference type="EMBL" id="CP002498">
    <property type="protein sequence ID" value="AET38237.1"/>
    <property type="molecule type" value="Genomic_DNA"/>
</dbReference>
<dbReference type="HOGENOM" id="CLU_423382_0_0_1"/>
<accession>G8JPX9</accession>
<proteinExistence type="predicted"/>
<evidence type="ECO:0000256" key="1">
    <source>
        <dbReference type="SAM" id="MobiDB-lite"/>
    </source>
</evidence>
<sequence>MLKVSNKEEQTEALVEEVVQTPPRKMNRIVEEDTPPLAEEPCNNSPLRQAVSLYSLGGANDSSSSLVMNKGFTFGGDVSGGESNSTSWEVGMPGAPGSGSGSSKRNSLNLNNAQAWKYIPQPKLPPVMRTHSPSPDQGVAKGQQQQRGSLIMDGAPFNFSSSSLQPPTSSSSRASFRRGHRYKHSSVSMNFFQEPEVKVPLNIAKSLPIPDLSDLHMNMKWPIHHLQLGLTLLQAVLCMVIFHLGQRHEWGNFLTLSHFIVYDILGSLTIIVVDILSQFEVWGTGTITYPFGLNRIDVLLSFGFAVSLCFVGLDLIFHILEEVIVLFVENGNHDQHADIVESIPHSHHTHVESNSLPLWYLVLCFSTLLTVTALCTTFNTKNNTDIRYKTKTPIITLAYTSYLLCYPITLQFTDYGNYVATISIALLIISYGLNVVAWTGTVLLLGFSATPLEAPGLQLLSDTSTPKLSTYQQKIAGLSVKNPHPTSARLGLQRLSDNYEPTVLKARIIELIEQLPHFKINCSFNYSDLVISKVNFDLFIVLLKLNMNGGSNEEELDLRLAIHNCIKTLFSKAETTIEIERV</sequence>
<feature type="transmembrane region" description="Helical" evidence="2">
    <location>
        <begin position="418"/>
        <end position="445"/>
    </location>
</feature>
<feature type="transmembrane region" description="Helical" evidence="2">
    <location>
        <begin position="358"/>
        <end position="380"/>
    </location>
</feature>
<gene>
    <name evidence="3" type="ordered locus">Ecym_2516</name>
</gene>
<feature type="transmembrane region" description="Helical" evidence="2">
    <location>
        <begin position="226"/>
        <end position="244"/>
    </location>
</feature>
<feature type="compositionally biased region" description="Basic and acidic residues" evidence="1">
    <location>
        <begin position="1"/>
        <end position="10"/>
    </location>
</feature>
<dbReference type="KEGG" id="erc:Ecym_2516"/>
<dbReference type="GeneID" id="11468269"/>
<feature type="transmembrane region" description="Helical" evidence="2">
    <location>
        <begin position="256"/>
        <end position="277"/>
    </location>
</feature>
<dbReference type="RefSeq" id="XP_003645054.1">
    <property type="nucleotide sequence ID" value="XM_003645006.1"/>
</dbReference>
<name>G8JPX9_ERECY</name>
<feature type="transmembrane region" description="Helical" evidence="2">
    <location>
        <begin position="392"/>
        <end position="412"/>
    </location>
</feature>
<dbReference type="GO" id="GO:0005783">
    <property type="term" value="C:endoplasmic reticulum"/>
    <property type="evidence" value="ECO:0007669"/>
    <property type="project" value="EnsemblFungi"/>
</dbReference>
<dbReference type="STRING" id="931890.G8JPX9"/>
<evidence type="ECO:0008006" key="5">
    <source>
        <dbReference type="Google" id="ProtNLM"/>
    </source>
</evidence>
<dbReference type="OMA" id="FEVWSTG"/>
<reference evidence="4" key="1">
    <citation type="journal article" date="2012" name="G3 (Bethesda)">
        <title>Pichia sorbitophila, an interspecies yeast hybrid reveals early steps of genome resolution following polyploidization.</title>
        <authorList>
            <person name="Leh Louis V."/>
            <person name="Despons L."/>
            <person name="Friedrich A."/>
            <person name="Martin T."/>
            <person name="Durrens P."/>
            <person name="Casaregola S."/>
            <person name="Neuveglise C."/>
            <person name="Fairhead C."/>
            <person name="Marck C."/>
            <person name="Cruz J.A."/>
            <person name="Straub M.L."/>
            <person name="Kugler V."/>
            <person name="Sacerdot C."/>
            <person name="Uzunov Z."/>
            <person name="Thierry A."/>
            <person name="Weiss S."/>
            <person name="Bleykasten C."/>
            <person name="De Montigny J."/>
            <person name="Jacques N."/>
            <person name="Jung P."/>
            <person name="Lemaire M."/>
            <person name="Mallet S."/>
            <person name="Morel G."/>
            <person name="Richard G.F."/>
            <person name="Sarkar A."/>
            <person name="Savel G."/>
            <person name="Schacherer J."/>
            <person name="Seret M.L."/>
            <person name="Talla E."/>
            <person name="Samson G."/>
            <person name="Jubin C."/>
            <person name="Poulain J."/>
            <person name="Vacherie B."/>
            <person name="Barbe V."/>
            <person name="Pelletier E."/>
            <person name="Sherman D.J."/>
            <person name="Westhof E."/>
            <person name="Weissenbach J."/>
            <person name="Baret P.V."/>
            <person name="Wincker P."/>
            <person name="Gaillardin C."/>
            <person name="Dujon B."/>
            <person name="Souciet J.L."/>
        </authorList>
    </citation>
    <scope>NUCLEOTIDE SEQUENCE [LARGE SCALE GENOMIC DNA]</scope>
    <source>
        <strain evidence="4">CBS 270.75 / DBVPG 7215 / KCTC 17166 / NRRL Y-17582</strain>
    </source>
</reference>
<dbReference type="InParanoid" id="G8JPX9"/>
<evidence type="ECO:0000256" key="2">
    <source>
        <dbReference type="SAM" id="Phobius"/>
    </source>
</evidence>
<keyword evidence="2" id="KW-1133">Transmembrane helix</keyword>
<protein>
    <recommendedName>
        <fullName evidence="5">Protein ZRG17</fullName>
    </recommendedName>
</protein>
<feature type="transmembrane region" description="Helical" evidence="2">
    <location>
        <begin position="298"/>
        <end position="320"/>
    </location>
</feature>
<keyword evidence="2" id="KW-0812">Transmembrane</keyword>
<feature type="region of interest" description="Disordered" evidence="1">
    <location>
        <begin position="82"/>
        <end position="107"/>
    </location>
</feature>
<dbReference type="FunCoup" id="G8JPX9">
    <property type="interactions" value="32"/>
</dbReference>
<evidence type="ECO:0000313" key="3">
    <source>
        <dbReference type="EMBL" id="AET38237.1"/>
    </source>
</evidence>
<evidence type="ECO:0000313" key="4">
    <source>
        <dbReference type="Proteomes" id="UP000006790"/>
    </source>
</evidence>
<keyword evidence="2" id="KW-0472">Membrane</keyword>
<keyword evidence="4" id="KW-1185">Reference proteome</keyword>
<dbReference type="AlphaFoldDB" id="G8JPX9"/>
<organism evidence="3 4">
    <name type="scientific">Eremothecium cymbalariae (strain CBS 270.75 / DBVPG 7215 / KCTC 17166 / NRRL Y-17582)</name>
    <name type="common">Yeast</name>
    <dbReference type="NCBI Taxonomy" id="931890"/>
    <lineage>
        <taxon>Eukaryota</taxon>
        <taxon>Fungi</taxon>
        <taxon>Dikarya</taxon>
        <taxon>Ascomycota</taxon>
        <taxon>Saccharomycotina</taxon>
        <taxon>Saccharomycetes</taxon>
        <taxon>Saccharomycetales</taxon>
        <taxon>Saccharomycetaceae</taxon>
        <taxon>Eremothecium</taxon>
    </lineage>
</organism>